<sequence>MREQGARVTEGQKGAAAMIGACVVWGLSPLYYKLLSHVPALEVLSHRTLWSVVFFTVLLAVQGRLSHLRPLVWGRAGLVTAFAALMMSLNWFFFIFSVQNGHTVEASLGFYIFPLVAVAVGVLAFGERLRRVQFFAIGLATVAVITLALGLGVTPWIAIVLAVTLAGYGAAKRFGTAGPVVSVAAEVVMVLPFGLMWLALTHAGHAPQSTGAFGHDTRTSVLLVLSGLMTATPLILFSYATQRVSMTTVGLIQYLNPTLQFFCAVLVFSEPFTFWHKIAFGLIWAALLVYSAEAAWRERSTRRAARMTMPVPPAAL</sequence>
<dbReference type="Pfam" id="PF00892">
    <property type="entry name" value="EamA"/>
    <property type="match status" value="2"/>
</dbReference>
<feature type="transmembrane region" description="Helical" evidence="8">
    <location>
        <begin position="183"/>
        <end position="200"/>
    </location>
</feature>
<keyword evidence="5 8" id="KW-0812">Transmembrane</keyword>
<feature type="transmembrane region" description="Helical" evidence="8">
    <location>
        <begin position="220"/>
        <end position="239"/>
    </location>
</feature>
<feature type="transmembrane region" description="Helical" evidence="8">
    <location>
        <begin position="44"/>
        <end position="61"/>
    </location>
</feature>
<dbReference type="InterPro" id="IPR037185">
    <property type="entry name" value="EmrE-like"/>
</dbReference>
<dbReference type="InterPro" id="IPR000620">
    <property type="entry name" value="EamA_dom"/>
</dbReference>
<dbReference type="RefSeq" id="WP_231579680.1">
    <property type="nucleotide sequence ID" value="NZ_FOCO01000007.1"/>
</dbReference>
<evidence type="ECO:0000256" key="3">
    <source>
        <dbReference type="ARBA" id="ARBA00022448"/>
    </source>
</evidence>
<evidence type="ECO:0000256" key="1">
    <source>
        <dbReference type="ARBA" id="ARBA00004651"/>
    </source>
</evidence>
<evidence type="ECO:0000256" key="5">
    <source>
        <dbReference type="ARBA" id="ARBA00022692"/>
    </source>
</evidence>
<keyword evidence="6 8" id="KW-1133">Transmembrane helix</keyword>
<evidence type="ECO:0000256" key="4">
    <source>
        <dbReference type="ARBA" id="ARBA00022475"/>
    </source>
</evidence>
<organism evidence="10 11">
    <name type="scientific">Pseudorhodobacter antarcticus</name>
    <dbReference type="NCBI Taxonomy" id="1077947"/>
    <lineage>
        <taxon>Bacteria</taxon>
        <taxon>Pseudomonadati</taxon>
        <taxon>Pseudomonadota</taxon>
        <taxon>Alphaproteobacteria</taxon>
        <taxon>Rhodobacterales</taxon>
        <taxon>Paracoccaceae</taxon>
        <taxon>Pseudorhodobacter</taxon>
    </lineage>
</organism>
<dbReference type="Proteomes" id="UP000183002">
    <property type="component" value="Unassembled WGS sequence"/>
</dbReference>
<evidence type="ECO:0000256" key="8">
    <source>
        <dbReference type="SAM" id="Phobius"/>
    </source>
</evidence>
<dbReference type="GO" id="GO:0005886">
    <property type="term" value="C:plasma membrane"/>
    <property type="evidence" value="ECO:0007669"/>
    <property type="project" value="UniProtKB-SubCell"/>
</dbReference>
<proteinExistence type="inferred from homology"/>
<feature type="transmembrane region" description="Helical" evidence="8">
    <location>
        <begin position="274"/>
        <end position="296"/>
    </location>
</feature>
<feature type="transmembrane region" description="Helical" evidence="8">
    <location>
        <begin position="108"/>
        <end position="125"/>
    </location>
</feature>
<dbReference type="SUPFAM" id="SSF103481">
    <property type="entry name" value="Multidrug resistance efflux transporter EmrE"/>
    <property type="match status" value="2"/>
</dbReference>
<protein>
    <submittedName>
        <fullName evidence="10">Chloramphenicol-sensitive protein RarD</fullName>
    </submittedName>
</protein>
<dbReference type="InterPro" id="IPR004626">
    <property type="entry name" value="RarD"/>
</dbReference>
<evidence type="ECO:0000313" key="11">
    <source>
        <dbReference type="Proteomes" id="UP000183002"/>
    </source>
</evidence>
<dbReference type="PANTHER" id="PTHR32322:SF2">
    <property type="entry name" value="EAMA DOMAIN-CONTAINING PROTEIN"/>
    <property type="match status" value="1"/>
</dbReference>
<feature type="transmembrane region" description="Helical" evidence="8">
    <location>
        <begin position="155"/>
        <end position="171"/>
    </location>
</feature>
<name>A0A1H8DT49_9RHOB</name>
<gene>
    <name evidence="10" type="ORF">SAMN05216227_1007122</name>
</gene>
<comment type="similarity">
    <text evidence="2">Belongs to the EamA transporter family.</text>
</comment>
<evidence type="ECO:0000259" key="9">
    <source>
        <dbReference type="Pfam" id="PF00892"/>
    </source>
</evidence>
<evidence type="ECO:0000313" key="10">
    <source>
        <dbReference type="EMBL" id="SEN10355.1"/>
    </source>
</evidence>
<feature type="domain" description="EamA" evidence="9">
    <location>
        <begin position="13"/>
        <end position="147"/>
    </location>
</feature>
<keyword evidence="3" id="KW-0813">Transport</keyword>
<feature type="transmembrane region" description="Helical" evidence="8">
    <location>
        <begin position="73"/>
        <end position="96"/>
    </location>
</feature>
<dbReference type="PANTHER" id="PTHR32322">
    <property type="entry name" value="INNER MEMBRANE TRANSPORTER"/>
    <property type="match status" value="1"/>
</dbReference>
<comment type="subcellular location">
    <subcellularLocation>
        <location evidence="1">Cell membrane</location>
        <topology evidence="1">Multi-pass membrane protein</topology>
    </subcellularLocation>
</comment>
<dbReference type="EMBL" id="FOCO01000007">
    <property type="protein sequence ID" value="SEN10355.1"/>
    <property type="molecule type" value="Genomic_DNA"/>
</dbReference>
<keyword evidence="7 8" id="KW-0472">Membrane</keyword>
<evidence type="ECO:0000256" key="2">
    <source>
        <dbReference type="ARBA" id="ARBA00007362"/>
    </source>
</evidence>
<evidence type="ECO:0000256" key="7">
    <source>
        <dbReference type="ARBA" id="ARBA00023136"/>
    </source>
</evidence>
<feature type="domain" description="EamA" evidence="9">
    <location>
        <begin position="157"/>
        <end position="290"/>
    </location>
</feature>
<feature type="transmembrane region" description="Helical" evidence="8">
    <location>
        <begin position="251"/>
        <end position="268"/>
    </location>
</feature>
<dbReference type="AlphaFoldDB" id="A0A1H8DT49"/>
<feature type="transmembrane region" description="Helical" evidence="8">
    <location>
        <begin position="132"/>
        <end position="149"/>
    </location>
</feature>
<keyword evidence="4" id="KW-1003">Cell membrane</keyword>
<reference evidence="10 11" key="1">
    <citation type="submission" date="2016-10" db="EMBL/GenBank/DDBJ databases">
        <authorList>
            <person name="de Groot N.N."/>
        </authorList>
    </citation>
    <scope>NUCLEOTIDE SEQUENCE [LARGE SCALE GENOMIC DNA]</scope>
    <source>
        <strain evidence="10 11">CGMCC 1.10836</strain>
    </source>
</reference>
<dbReference type="NCBIfam" id="TIGR00688">
    <property type="entry name" value="rarD"/>
    <property type="match status" value="1"/>
</dbReference>
<keyword evidence="11" id="KW-1185">Reference proteome</keyword>
<feature type="transmembrane region" description="Helical" evidence="8">
    <location>
        <begin position="12"/>
        <end position="32"/>
    </location>
</feature>
<dbReference type="InterPro" id="IPR050638">
    <property type="entry name" value="AA-Vitamin_Transporters"/>
</dbReference>
<evidence type="ECO:0000256" key="6">
    <source>
        <dbReference type="ARBA" id="ARBA00022989"/>
    </source>
</evidence>
<accession>A0A1H8DT49</accession>
<dbReference type="STRING" id="1077947.SAMN05216227_1007122"/>